<dbReference type="AlphaFoldDB" id="A0A8J3I606"/>
<feature type="domain" description="HTH araC/xylS-type" evidence="4">
    <location>
        <begin position="168"/>
        <end position="266"/>
    </location>
</feature>
<gene>
    <name evidence="5" type="ORF">KSX_48950</name>
</gene>
<dbReference type="Proteomes" id="UP000612362">
    <property type="component" value="Unassembled WGS sequence"/>
</dbReference>
<keyword evidence="2" id="KW-0238">DNA-binding</keyword>
<keyword evidence="1" id="KW-0805">Transcription regulation</keyword>
<dbReference type="Gene3D" id="1.10.10.60">
    <property type="entry name" value="Homeodomain-like"/>
    <property type="match status" value="2"/>
</dbReference>
<dbReference type="SMART" id="SM00342">
    <property type="entry name" value="HTH_ARAC"/>
    <property type="match status" value="1"/>
</dbReference>
<protein>
    <submittedName>
        <fullName evidence="5">AraC family transcriptional regulator</fullName>
    </submittedName>
</protein>
<dbReference type="Pfam" id="PF02311">
    <property type="entry name" value="AraC_binding"/>
    <property type="match status" value="1"/>
</dbReference>
<evidence type="ECO:0000313" key="5">
    <source>
        <dbReference type="EMBL" id="GHO46732.1"/>
    </source>
</evidence>
<dbReference type="Pfam" id="PF12833">
    <property type="entry name" value="HTH_18"/>
    <property type="match status" value="1"/>
</dbReference>
<evidence type="ECO:0000256" key="3">
    <source>
        <dbReference type="ARBA" id="ARBA00023163"/>
    </source>
</evidence>
<dbReference type="InterPro" id="IPR018060">
    <property type="entry name" value="HTH_AraC"/>
</dbReference>
<accession>A0A8J3I606</accession>
<evidence type="ECO:0000259" key="4">
    <source>
        <dbReference type="PROSITE" id="PS01124"/>
    </source>
</evidence>
<dbReference type="InterPro" id="IPR037923">
    <property type="entry name" value="HTH-like"/>
</dbReference>
<dbReference type="GO" id="GO:0003700">
    <property type="term" value="F:DNA-binding transcription factor activity"/>
    <property type="evidence" value="ECO:0007669"/>
    <property type="project" value="InterPro"/>
</dbReference>
<evidence type="ECO:0000256" key="2">
    <source>
        <dbReference type="ARBA" id="ARBA00023125"/>
    </source>
</evidence>
<evidence type="ECO:0000313" key="6">
    <source>
        <dbReference type="Proteomes" id="UP000612362"/>
    </source>
</evidence>
<keyword evidence="6" id="KW-1185">Reference proteome</keyword>
<reference evidence="5" key="1">
    <citation type="submission" date="2020-10" db="EMBL/GenBank/DDBJ databases">
        <title>Taxonomic study of unclassified bacteria belonging to the class Ktedonobacteria.</title>
        <authorList>
            <person name="Yabe S."/>
            <person name="Wang C.M."/>
            <person name="Zheng Y."/>
            <person name="Sakai Y."/>
            <person name="Cavaletti L."/>
            <person name="Monciardini P."/>
            <person name="Donadio S."/>
        </authorList>
    </citation>
    <scope>NUCLEOTIDE SEQUENCE</scope>
    <source>
        <strain evidence="5">SOSP1-1</strain>
    </source>
</reference>
<dbReference type="InterPro" id="IPR009057">
    <property type="entry name" value="Homeodomain-like_sf"/>
</dbReference>
<dbReference type="PANTHER" id="PTHR43280:SF2">
    <property type="entry name" value="HTH-TYPE TRANSCRIPTIONAL REGULATOR EXSA"/>
    <property type="match status" value="1"/>
</dbReference>
<keyword evidence="3" id="KW-0804">Transcription</keyword>
<comment type="caution">
    <text evidence="5">The sequence shown here is derived from an EMBL/GenBank/DDBJ whole genome shotgun (WGS) entry which is preliminary data.</text>
</comment>
<proteinExistence type="predicted"/>
<organism evidence="5 6">
    <name type="scientific">Ktedonospora formicarum</name>
    <dbReference type="NCBI Taxonomy" id="2778364"/>
    <lineage>
        <taxon>Bacteria</taxon>
        <taxon>Bacillati</taxon>
        <taxon>Chloroflexota</taxon>
        <taxon>Ktedonobacteria</taxon>
        <taxon>Ktedonobacterales</taxon>
        <taxon>Ktedonobacteraceae</taxon>
        <taxon>Ktedonospora</taxon>
    </lineage>
</organism>
<dbReference type="PANTHER" id="PTHR43280">
    <property type="entry name" value="ARAC-FAMILY TRANSCRIPTIONAL REGULATOR"/>
    <property type="match status" value="1"/>
</dbReference>
<dbReference type="InterPro" id="IPR014710">
    <property type="entry name" value="RmlC-like_jellyroll"/>
</dbReference>
<dbReference type="EMBL" id="BNJF01000002">
    <property type="protein sequence ID" value="GHO46732.1"/>
    <property type="molecule type" value="Genomic_DNA"/>
</dbReference>
<dbReference type="SUPFAM" id="SSF51215">
    <property type="entry name" value="Regulatory protein AraC"/>
    <property type="match status" value="1"/>
</dbReference>
<evidence type="ECO:0000256" key="1">
    <source>
        <dbReference type="ARBA" id="ARBA00023015"/>
    </source>
</evidence>
<dbReference type="InterPro" id="IPR003313">
    <property type="entry name" value="AraC-bd"/>
</dbReference>
<dbReference type="Gene3D" id="2.60.120.10">
    <property type="entry name" value="Jelly Rolls"/>
    <property type="match status" value="1"/>
</dbReference>
<name>A0A8J3I606_9CHLR</name>
<dbReference type="SUPFAM" id="SSF46689">
    <property type="entry name" value="Homeodomain-like"/>
    <property type="match status" value="2"/>
</dbReference>
<sequence>MEGMNENNHILWPTEVSLGDVYYPPGGGFGPRKQPYLQLVFLHSGHMTVWIDKVAHDAGPNMVFLLYPGHEELFRFAEHEVTYHSWLHADIPDLAPELATRLASIPRPLPLTPTMLQLLHSALALQPASLSTTTELLKTLAMQMFWLYIGEGERHVRYGHVLAHSTVEEARLYIHAHLSDPLTLEQIAQEVSISPSYLIRLFQTHLQATPISYLWQARVAHGISLLQKTGLSVQAIAEQCGFQTRHHFSRRVRQELGYGPQEVRNRSWLR</sequence>
<dbReference type="PROSITE" id="PS01124">
    <property type="entry name" value="HTH_ARAC_FAMILY_2"/>
    <property type="match status" value="1"/>
</dbReference>
<dbReference type="GO" id="GO:0043565">
    <property type="term" value="F:sequence-specific DNA binding"/>
    <property type="evidence" value="ECO:0007669"/>
    <property type="project" value="InterPro"/>
</dbReference>